<dbReference type="AlphaFoldDB" id="A0AAD9WK87"/>
<dbReference type="Gene3D" id="3.30.420.10">
    <property type="entry name" value="Ribonuclease H-like superfamily/Ribonuclease H"/>
    <property type="match status" value="1"/>
</dbReference>
<dbReference type="InterPro" id="IPR012337">
    <property type="entry name" value="RNaseH-like_sf"/>
</dbReference>
<evidence type="ECO:0000313" key="3">
    <source>
        <dbReference type="EMBL" id="KAK2634259.1"/>
    </source>
</evidence>
<gene>
    <name evidence="3" type="ORF">Ddye_029051</name>
</gene>
<sequence>MVVNQVRWRPPIYGSYKLNTDTSLDISSQQIGLGMVIQDQDGNMMGSSAQKVKTNSTPKAAEACAILRGLTFAFVTGLLLVLVKSDALEVVNMIKSGKEISAEIGLFVGDIQELLLCNSGCLISYVSKKMNVVAHNISKLALSIDEDCYLLESYPPCVERTIVLISLFLVLWFAFNKKKSHR</sequence>
<feature type="transmembrane region" description="Helical" evidence="1">
    <location>
        <begin position="158"/>
        <end position="175"/>
    </location>
</feature>
<organism evidence="3 4">
    <name type="scientific">Dipteronia dyeriana</name>
    <dbReference type="NCBI Taxonomy" id="168575"/>
    <lineage>
        <taxon>Eukaryota</taxon>
        <taxon>Viridiplantae</taxon>
        <taxon>Streptophyta</taxon>
        <taxon>Embryophyta</taxon>
        <taxon>Tracheophyta</taxon>
        <taxon>Spermatophyta</taxon>
        <taxon>Magnoliopsida</taxon>
        <taxon>eudicotyledons</taxon>
        <taxon>Gunneridae</taxon>
        <taxon>Pentapetalae</taxon>
        <taxon>rosids</taxon>
        <taxon>malvids</taxon>
        <taxon>Sapindales</taxon>
        <taxon>Sapindaceae</taxon>
        <taxon>Hippocastanoideae</taxon>
        <taxon>Acereae</taxon>
        <taxon>Dipteronia</taxon>
    </lineage>
</organism>
<keyword evidence="1" id="KW-0812">Transmembrane</keyword>
<keyword evidence="1" id="KW-0472">Membrane</keyword>
<feature type="domain" description="RNase H type-1" evidence="2">
    <location>
        <begin position="19"/>
        <end position="140"/>
    </location>
</feature>
<dbReference type="InterPro" id="IPR002156">
    <property type="entry name" value="RNaseH_domain"/>
</dbReference>
<feature type="transmembrane region" description="Helical" evidence="1">
    <location>
        <begin position="65"/>
        <end position="83"/>
    </location>
</feature>
<evidence type="ECO:0000259" key="2">
    <source>
        <dbReference type="Pfam" id="PF13456"/>
    </source>
</evidence>
<dbReference type="InterPro" id="IPR053151">
    <property type="entry name" value="RNase_H-like"/>
</dbReference>
<dbReference type="PANTHER" id="PTHR47723:SF19">
    <property type="entry name" value="POLYNUCLEOTIDYL TRANSFERASE, RIBONUCLEASE H-LIKE SUPERFAMILY PROTEIN"/>
    <property type="match status" value="1"/>
</dbReference>
<reference evidence="3" key="1">
    <citation type="journal article" date="2023" name="Plant J.">
        <title>Genome sequences and population genomics provide insights into the demographic history, inbreeding, and mutation load of two 'living fossil' tree species of Dipteronia.</title>
        <authorList>
            <person name="Feng Y."/>
            <person name="Comes H.P."/>
            <person name="Chen J."/>
            <person name="Zhu S."/>
            <person name="Lu R."/>
            <person name="Zhang X."/>
            <person name="Li P."/>
            <person name="Qiu J."/>
            <person name="Olsen K.M."/>
            <person name="Qiu Y."/>
        </authorList>
    </citation>
    <scope>NUCLEOTIDE SEQUENCE</scope>
    <source>
        <strain evidence="3">KIB01</strain>
    </source>
</reference>
<proteinExistence type="predicted"/>
<dbReference type="GO" id="GO:0004523">
    <property type="term" value="F:RNA-DNA hybrid ribonuclease activity"/>
    <property type="evidence" value="ECO:0007669"/>
    <property type="project" value="InterPro"/>
</dbReference>
<name>A0AAD9WK87_9ROSI</name>
<dbReference type="InterPro" id="IPR044730">
    <property type="entry name" value="RNase_H-like_dom_plant"/>
</dbReference>
<evidence type="ECO:0000313" key="4">
    <source>
        <dbReference type="Proteomes" id="UP001280121"/>
    </source>
</evidence>
<evidence type="ECO:0000256" key="1">
    <source>
        <dbReference type="SAM" id="Phobius"/>
    </source>
</evidence>
<dbReference type="CDD" id="cd06222">
    <property type="entry name" value="RNase_H_like"/>
    <property type="match status" value="1"/>
</dbReference>
<dbReference type="InterPro" id="IPR036397">
    <property type="entry name" value="RNaseH_sf"/>
</dbReference>
<dbReference type="Pfam" id="PF13456">
    <property type="entry name" value="RVT_3"/>
    <property type="match status" value="1"/>
</dbReference>
<accession>A0AAD9WK87</accession>
<keyword evidence="4" id="KW-1185">Reference proteome</keyword>
<dbReference type="PANTHER" id="PTHR47723">
    <property type="entry name" value="OS05G0353850 PROTEIN"/>
    <property type="match status" value="1"/>
</dbReference>
<dbReference type="Proteomes" id="UP001280121">
    <property type="component" value="Unassembled WGS sequence"/>
</dbReference>
<dbReference type="GO" id="GO:0003676">
    <property type="term" value="F:nucleic acid binding"/>
    <property type="evidence" value="ECO:0007669"/>
    <property type="project" value="InterPro"/>
</dbReference>
<protein>
    <recommendedName>
        <fullName evidence="2">RNase H type-1 domain-containing protein</fullName>
    </recommendedName>
</protein>
<keyword evidence="1" id="KW-1133">Transmembrane helix</keyword>
<dbReference type="SUPFAM" id="SSF53098">
    <property type="entry name" value="Ribonuclease H-like"/>
    <property type="match status" value="1"/>
</dbReference>
<comment type="caution">
    <text evidence="3">The sequence shown here is derived from an EMBL/GenBank/DDBJ whole genome shotgun (WGS) entry which is preliminary data.</text>
</comment>
<dbReference type="EMBL" id="JANJYI010000009">
    <property type="protein sequence ID" value="KAK2634259.1"/>
    <property type="molecule type" value="Genomic_DNA"/>
</dbReference>